<proteinExistence type="predicted"/>
<protein>
    <submittedName>
        <fullName evidence="1">Uncharacterized protein</fullName>
    </submittedName>
</protein>
<sequence>MAYQLQPGLAIVENAGALPPVKATEEVFVYPQPSNLNYCDSRPNTMLYGTAPYMAGKGAPARFIETSDELRPQSTSRFNKVVVPTYERNLFPLTNMECKVPLRTLTYEPSSTRADLQNGLFHQRYANKNINKK</sequence>
<organism evidence="1">
    <name type="scientific">viral metagenome</name>
    <dbReference type="NCBI Taxonomy" id="1070528"/>
    <lineage>
        <taxon>unclassified sequences</taxon>
        <taxon>metagenomes</taxon>
        <taxon>organismal metagenomes</taxon>
    </lineage>
</organism>
<reference evidence="1" key="1">
    <citation type="journal article" date="2020" name="Nature">
        <title>Giant virus diversity and host interactions through global metagenomics.</title>
        <authorList>
            <person name="Schulz F."/>
            <person name="Roux S."/>
            <person name="Paez-Espino D."/>
            <person name="Jungbluth S."/>
            <person name="Walsh D.A."/>
            <person name="Denef V.J."/>
            <person name="McMahon K.D."/>
            <person name="Konstantinidis K.T."/>
            <person name="Eloe-Fadrosh E.A."/>
            <person name="Kyrpides N.C."/>
            <person name="Woyke T."/>
        </authorList>
    </citation>
    <scope>NUCLEOTIDE SEQUENCE</scope>
    <source>
        <strain evidence="1">GVMAG-M-3300027206-1</strain>
    </source>
</reference>
<dbReference type="AlphaFoldDB" id="A0A6C0JCX6"/>
<evidence type="ECO:0000313" key="1">
    <source>
        <dbReference type="EMBL" id="QHU03695.1"/>
    </source>
</evidence>
<name>A0A6C0JCX6_9ZZZZ</name>
<accession>A0A6C0JCX6</accession>
<dbReference type="EMBL" id="MN740385">
    <property type="protein sequence ID" value="QHU03695.1"/>
    <property type="molecule type" value="Genomic_DNA"/>
</dbReference>